<keyword evidence="2" id="KW-1185">Reference proteome</keyword>
<reference evidence="1 2" key="1">
    <citation type="journal article" date="2021" name="Hortic Res">
        <title>High-quality reference genome and annotation aids understanding of berry development for evergreen blueberry (Vaccinium darrowii).</title>
        <authorList>
            <person name="Yu J."/>
            <person name="Hulse-Kemp A.M."/>
            <person name="Babiker E."/>
            <person name="Staton M."/>
        </authorList>
    </citation>
    <scope>NUCLEOTIDE SEQUENCE [LARGE SCALE GENOMIC DNA]</scope>
    <source>
        <strain evidence="2">cv. NJ 8807/NJ 8810</strain>
        <tissue evidence="1">Young leaf</tissue>
    </source>
</reference>
<gene>
    <name evidence="1" type="ORF">Vadar_007603</name>
</gene>
<dbReference type="EMBL" id="CM037152">
    <property type="protein sequence ID" value="KAH7833560.1"/>
    <property type="molecule type" value="Genomic_DNA"/>
</dbReference>
<organism evidence="1 2">
    <name type="scientific">Vaccinium darrowii</name>
    <dbReference type="NCBI Taxonomy" id="229202"/>
    <lineage>
        <taxon>Eukaryota</taxon>
        <taxon>Viridiplantae</taxon>
        <taxon>Streptophyta</taxon>
        <taxon>Embryophyta</taxon>
        <taxon>Tracheophyta</taxon>
        <taxon>Spermatophyta</taxon>
        <taxon>Magnoliopsida</taxon>
        <taxon>eudicotyledons</taxon>
        <taxon>Gunneridae</taxon>
        <taxon>Pentapetalae</taxon>
        <taxon>asterids</taxon>
        <taxon>Ericales</taxon>
        <taxon>Ericaceae</taxon>
        <taxon>Vaccinioideae</taxon>
        <taxon>Vaccinieae</taxon>
        <taxon>Vaccinium</taxon>
    </lineage>
</organism>
<protein>
    <submittedName>
        <fullName evidence="1">Uncharacterized protein</fullName>
    </submittedName>
</protein>
<proteinExistence type="predicted"/>
<comment type="caution">
    <text evidence="1">The sequence shown here is derived from an EMBL/GenBank/DDBJ whole genome shotgun (WGS) entry which is preliminary data.</text>
</comment>
<evidence type="ECO:0000313" key="2">
    <source>
        <dbReference type="Proteomes" id="UP000828048"/>
    </source>
</evidence>
<name>A0ACB7WZ31_9ERIC</name>
<evidence type="ECO:0000313" key="1">
    <source>
        <dbReference type="EMBL" id="KAH7833560.1"/>
    </source>
</evidence>
<dbReference type="Proteomes" id="UP000828048">
    <property type="component" value="Chromosome 2"/>
</dbReference>
<sequence>MVGGSLESAQQRTTTTSSADLPHLPENELVELVWENGQIVMQSQSDRARKTSSAINFQSQTPKIRDKDRLNATHLKMGKFGVMDCILNDFASEVPSGEMGLDQDDDMVPWLNYPIEDSMPHDYCSDILPELSGVTINQLSSHSTFATNNKRNSYNHTIRGSNYVQNGSGLEQANVAKVTSSEIGEGSGSRSCQFFPWSFQENQTSNPSLRSGVSSIISNNHINAKHAVRGDSNTSVKIQKQGSILPNSGIMNFSHFSRPAALVQANLQNVSAIATPVTLGKGIGGKNKGLAPSSSNFVESTLINLSNGLSKEMDSHRQPNAMTPKVDSIMVDKPIEELRAAEQSAAVCQHAVKNDKVLNQVVGEKTVEPVVASSSLCSGNSAERASNDLTHNLKRKSHETDDSEGRSEDVEEESVGIRKAAHVRRGTGSKRSRAAEVHNLSERRRRDRINEKMRALQELIPNCNKVDKASMLDEAIEYLKTLQLQVQIMSMGAGMYMPPMMFPAGMAQLHATHMARFSPMGMGFGMGMMDMNGVSPGCPMIQVPPLHGAHFPAPRPAPIFAPTSFPGMAGPNFQVFGHPAPHLPFSGGPPINSDGALNASGMAAPVEVPNSAPSSNPTDLIPNANPQMMHNANASSSMNHTSTQCQVPNAGFGQSSLLHRSDQAPDGGSCKDMNLTEEVNILHRPGRD</sequence>
<accession>A0ACB7WZ31</accession>